<dbReference type="EC" id="1.3.99.-" evidence="14 15"/>
<evidence type="ECO:0000313" key="17">
    <source>
        <dbReference type="Proteomes" id="UP000280395"/>
    </source>
</evidence>
<feature type="transmembrane region" description="Helical" evidence="14">
    <location>
        <begin position="20"/>
        <end position="40"/>
    </location>
</feature>
<keyword evidence="12 14" id="KW-0472">Membrane</keyword>
<evidence type="ECO:0000256" key="11">
    <source>
        <dbReference type="ARBA" id="ARBA00023004"/>
    </source>
</evidence>
<feature type="transmembrane region" description="Helical" evidence="14">
    <location>
        <begin position="61"/>
        <end position="81"/>
    </location>
</feature>
<dbReference type="GO" id="GO:0005886">
    <property type="term" value="C:plasma membrane"/>
    <property type="evidence" value="ECO:0007669"/>
    <property type="project" value="UniProtKB-SubCell"/>
</dbReference>
<dbReference type="HAMAP" id="MF_02239">
    <property type="entry name" value="HemJ"/>
    <property type="match status" value="1"/>
</dbReference>
<keyword evidence="8 14" id="KW-0479">Metal-binding</keyword>
<dbReference type="PANTHER" id="PTHR40255:SF1">
    <property type="entry name" value="PROTOPORPHYRINOGEN IX OXIDASE"/>
    <property type="match status" value="1"/>
</dbReference>
<protein>
    <recommendedName>
        <fullName evidence="4 14">Protoporphyrinogen IX oxidase</fullName>
        <shortName evidence="14">PPO</shortName>
        <ecNumber evidence="14 15">1.3.99.-</ecNumber>
    </recommendedName>
</protein>
<proteinExistence type="inferred from homology"/>
<accession>A0A3M5TZ34</accession>
<evidence type="ECO:0000256" key="9">
    <source>
        <dbReference type="ARBA" id="ARBA00022989"/>
    </source>
</evidence>
<dbReference type="UniPathway" id="UPA00251">
    <property type="reaction ID" value="UER00324"/>
</dbReference>
<dbReference type="NCBIfam" id="TIGR00701">
    <property type="entry name" value="protoporphyrinogen oxidase HemJ"/>
    <property type="match status" value="1"/>
</dbReference>
<keyword evidence="9 14" id="KW-1133">Transmembrane helix</keyword>
<dbReference type="PIRSF" id="PIRSF004638">
    <property type="entry name" value="UCP004638"/>
    <property type="match status" value="1"/>
</dbReference>
<evidence type="ECO:0000256" key="3">
    <source>
        <dbReference type="ARBA" id="ARBA00006501"/>
    </source>
</evidence>
<evidence type="ECO:0000256" key="5">
    <source>
        <dbReference type="ARBA" id="ARBA00022475"/>
    </source>
</evidence>
<comment type="function">
    <text evidence="14 15">Catalyzes the oxidation of protoporphyrinogen IX to protoporphyrin IX.</text>
</comment>
<sequence>MFATVNLGITKMLYLWVKAFHIVSIVCWFAGLFYLPRLFVYHAQSEDTVSKERFSIMERKLYRGIMGPAMVATLVFGIWMLALNPGIFQSGAWIHAKLTLVVLLIGYHHMCGAQVKRFARGENTRSHVFYRWFNEVPVLILLAIVILVVVKPF</sequence>
<evidence type="ECO:0000256" key="15">
    <source>
        <dbReference type="PIRNR" id="PIRNR004638"/>
    </source>
</evidence>
<dbReference type="EMBL" id="RBUA01001657">
    <property type="protein sequence ID" value="RMU38746.1"/>
    <property type="molecule type" value="Genomic_DNA"/>
</dbReference>
<evidence type="ECO:0000256" key="8">
    <source>
        <dbReference type="ARBA" id="ARBA00022723"/>
    </source>
</evidence>
<organism evidence="16 17">
    <name type="scientific">Pseudomonas syringae pv. avii</name>
    <dbReference type="NCBI Taxonomy" id="663959"/>
    <lineage>
        <taxon>Bacteria</taxon>
        <taxon>Pseudomonadati</taxon>
        <taxon>Pseudomonadota</taxon>
        <taxon>Gammaproteobacteria</taxon>
        <taxon>Pseudomonadales</taxon>
        <taxon>Pseudomonadaceae</taxon>
        <taxon>Pseudomonas</taxon>
        <taxon>Pseudomonas syringae</taxon>
    </lineage>
</organism>
<comment type="similarity">
    <text evidence="3 14 15">Belongs to the HemJ family.</text>
</comment>
<comment type="cofactor">
    <cofactor evidence="14 15">
        <name>heme b</name>
        <dbReference type="ChEBI" id="CHEBI:60344"/>
    </cofactor>
    <text evidence="14 15">Binds 1 heme b (iron(II)-protoporphyrin IX) group per subunit.</text>
</comment>
<reference evidence="16 17" key="1">
    <citation type="submission" date="2018-08" db="EMBL/GenBank/DDBJ databases">
        <title>Recombination of ecologically and evolutionarily significant loci maintains genetic cohesion in the Pseudomonas syringae species complex.</title>
        <authorList>
            <person name="Dillon M."/>
            <person name="Thakur S."/>
            <person name="Almeida R.N.D."/>
            <person name="Weir B.S."/>
            <person name="Guttman D.S."/>
        </authorList>
    </citation>
    <scope>NUCLEOTIDE SEQUENCE [LARGE SCALE GENOMIC DNA]</scope>
    <source>
        <strain evidence="16 17">ICMP 14479</strain>
    </source>
</reference>
<evidence type="ECO:0000256" key="2">
    <source>
        <dbReference type="ARBA" id="ARBA00005073"/>
    </source>
</evidence>
<evidence type="ECO:0000256" key="6">
    <source>
        <dbReference type="ARBA" id="ARBA00022617"/>
    </source>
</evidence>
<keyword evidence="11 14" id="KW-0408">Iron</keyword>
<gene>
    <name evidence="16" type="ORF">ALP29_100774</name>
</gene>
<comment type="caution">
    <text evidence="16">The sequence shown here is derived from an EMBL/GenBank/DDBJ whole genome shotgun (WGS) entry which is preliminary data.</text>
</comment>
<dbReference type="GO" id="GO:0070818">
    <property type="term" value="F:protoporphyrinogen oxidase activity"/>
    <property type="evidence" value="ECO:0007669"/>
    <property type="project" value="UniProtKB-UniRule"/>
</dbReference>
<dbReference type="InterPro" id="IPR005265">
    <property type="entry name" value="HemJ-like"/>
</dbReference>
<feature type="binding site" description="axial binding residue" evidence="14">
    <location>
        <position position="97"/>
    </location>
    <ligand>
        <name>heme</name>
        <dbReference type="ChEBI" id="CHEBI:30413"/>
    </ligand>
    <ligandPart>
        <name>Fe</name>
        <dbReference type="ChEBI" id="CHEBI:18248"/>
    </ligandPart>
</feature>
<comment type="subcellular location">
    <subcellularLocation>
        <location evidence="1 14">Cell membrane</location>
        <topology evidence="1 14">Multi-pass membrane protein</topology>
    </subcellularLocation>
</comment>
<dbReference type="AlphaFoldDB" id="A0A3M5TZ34"/>
<keyword evidence="6 14" id="KW-0349">Heme</keyword>
<feature type="transmembrane region" description="Helical" evidence="14">
    <location>
        <begin position="87"/>
        <end position="107"/>
    </location>
</feature>
<evidence type="ECO:0000256" key="4">
    <source>
        <dbReference type="ARBA" id="ARBA00017504"/>
    </source>
</evidence>
<keyword evidence="7 14" id="KW-0812">Transmembrane</keyword>
<feature type="binding site" description="axial binding residue" evidence="14">
    <location>
        <position position="21"/>
    </location>
    <ligand>
        <name>heme</name>
        <dbReference type="ChEBI" id="CHEBI:30413"/>
    </ligand>
    <ligandPart>
        <name>Fe</name>
        <dbReference type="ChEBI" id="CHEBI:18248"/>
    </ligandPart>
</feature>
<name>A0A3M5TZ34_PSESX</name>
<dbReference type="GO" id="GO:0006782">
    <property type="term" value="P:protoporphyrinogen IX biosynthetic process"/>
    <property type="evidence" value="ECO:0007669"/>
    <property type="project" value="UniProtKB-UniRule"/>
</dbReference>
<keyword evidence="10 14" id="KW-0560">Oxidoreductase</keyword>
<dbReference type="Proteomes" id="UP000280395">
    <property type="component" value="Unassembled WGS sequence"/>
</dbReference>
<feature type="transmembrane region" description="Helical" evidence="14">
    <location>
        <begin position="128"/>
        <end position="150"/>
    </location>
</feature>
<evidence type="ECO:0000313" key="16">
    <source>
        <dbReference type="EMBL" id="RMU38746.1"/>
    </source>
</evidence>
<comment type="pathway">
    <text evidence="2 14 15">Porphyrin-containing compound metabolism; protoporphyrin-IX biosynthesis; protoporphyrin-IX from protoporphyrinogen-IX: step 1/1.</text>
</comment>
<evidence type="ECO:0000256" key="10">
    <source>
        <dbReference type="ARBA" id="ARBA00023002"/>
    </source>
</evidence>
<dbReference type="PANTHER" id="PTHR40255">
    <property type="entry name" value="UPF0093 MEMBRANE PROTEIN SLR1790"/>
    <property type="match status" value="1"/>
</dbReference>
<comment type="subunit">
    <text evidence="14">Homodimer.</text>
</comment>
<keyword evidence="5 14" id="KW-1003">Cell membrane</keyword>
<evidence type="ECO:0000256" key="1">
    <source>
        <dbReference type="ARBA" id="ARBA00004651"/>
    </source>
</evidence>
<evidence type="ECO:0000256" key="14">
    <source>
        <dbReference type="HAMAP-Rule" id="MF_02239"/>
    </source>
</evidence>
<evidence type="ECO:0000256" key="12">
    <source>
        <dbReference type="ARBA" id="ARBA00023136"/>
    </source>
</evidence>
<evidence type="ECO:0000256" key="13">
    <source>
        <dbReference type="ARBA" id="ARBA00048390"/>
    </source>
</evidence>
<dbReference type="GO" id="GO:0046872">
    <property type="term" value="F:metal ion binding"/>
    <property type="evidence" value="ECO:0007669"/>
    <property type="project" value="UniProtKB-UniRule"/>
</dbReference>
<comment type="catalytic activity">
    <reaction evidence="13 14 15">
        <text>protoporphyrinogen IX + 3 A = protoporphyrin IX + 3 AH2</text>
        <dbReference type="Rhea" id="RHEA:62000"/>
        <dbReference type="ChEBI" id="CHEBI:13193"/>
        <dbReference type="ChEBI" id="CHEBI:17499"/>
        <dbReference type="ChEBI" id="CHEBI:57306"/>
        <dbReference type="ChEBI" id="CHEBI:57307"/>
    </reaction>
</comment>
<dbReference type="Pfam" id="PF03653">
    <property type="entry name" value="UPF0093"/>
    <property type="match status" value="1"/>
</dbReference>
<evidence type="ECO:0000256" key="7">
    <source>
        <dbReference type="ARBA" id="ARBA00022692"/>
    </source>
</evidence>